<protein>
    <submittedName>
        <fullName evidence="4">TIGR02452 family protein</fullName>
    </submittedName>
</protein>
<feature type="region of interest" description="Disordered" evidence="1">
    <location>
        <begin position="156"/>
        <end position="288"/>
    </location>
</feature>
<dbReference type="AlphaFoldDB" id="A0A8J7PSD4"/>
<name>A0A8J7PSD4_9PROT</name>
<dbReference type="Gene3D" id="3.40.220.10">
    <property type="entry name" value="Leucine Aminopeptidase, subunit E, domain 1"/>
    <property type="match status" value="1"/>
</dbReference>
<dbReference type="PANTHER" id="PTHR35596">
    <property type="entry name" value="DUF2263 DOMAIN-CONTAINING PROTEIN"/>
    <property type="match status" value="1"/>
</dbReference>
<accession>A0A8J7PSD4</accession>
<dbReference type="InterPro" id="IPR043472">
    <property type="entry name" value="Macro_dom-like"/>
</dbReference>
<evidence type="ECO:0000259" key="3">
    <source>
        <dbReference type="Pfam" id="PF10021"/>
    </source>
</evidence>
<gene>
    <name evidence="4" type="ORF">J0H12_02550</name>
</gene>
<feature type="compositionally biased region" description="Low complexity" evidence="1">
    <location>
        <begin position="225"/>
        <end position="237"/>
    </location>
</feature>
<comment type="caution">
    <text evidence="4">The sequence shown here is derived from an EMBL/GenBank/DDBJ whole genome shotgun (WGS) entry which is preliminary data.</text>
</comment>
<dbReference type="Proteomes" id="UP000664414">
    <property type="component" value="Unassembled WGS sequence"/>
</dbReference>
<evidence type="ECO:0000313" key="5">
    <source>
        <dbReference type="Proteomes" id="UP000664414"/>
    </source>
</evidence>
<organism evidence="4 5">
    <name type="scientific">Candidatus Paracaedimonas acanthamoebae</name>
    <dbReference type="NCBI Taxonomy" id="244581"/>
    <lineage>
        <taxon>Bacteria</taxon>
        <taxon>Pseudomonadati</taxon>
        <taxon>Pseudomonadota</taxon>
        <taxon>Alphaproteobacteria</taxon>
        <taxon>Holosporales</taxon>
        <taxon>Caedimonadaceae</taxon>
        <taxon>Candidatus Paracaedimonas</taxon>
    </lineage>
</organism>
<dbReference type="EMBL" id="JAFKGL010000013">
    <property type="protein sequence ID" value="MBN9412794.1"/>
    <property type="molecule type" value="Genomic_DNA"/>
</dbReference>
<proteinExistence type="predicted"/>
<dbReference type="InterPro" id="IPR012664">
    <property type="entry name" value="CHP02452"/>
</dbReference>
<reference evidence="4" key="1">
    <citation type="submission" date="2021-02" db="EMBL/GenBank/DDBJ databases">
        <title>Thiocyanate and organic carbon inputs drive convergent selection for specific autotrophic Afipia and Thiobacillus strains within complex microbiomes.</title>
        <authorList>
            <person name="Huddy R.J."/>
            <person name="Sachdeva R."/>
            <person name="Kadzinga F."/>
            <person name="Kantor R.S."/>
            <person name="Harrison S.T.L."/>
            <person name="Banfield J.F."/>
        </authorList>
    </citation>
    <scope>NUCLEOTIDE SEQUENCE</scope>
    <source>
        <strain evidence="4">SCN18_10_11_15_R4_P_38_20</strain>
    </source>
</reference>
<keyword evidence="2" id="KW-0732">Signal</keyword>
<sequence>MRKMKSLLLMTISAATFQNSCLASPIYNVDTEIDDSTPHSGNARNSAQPFLETMVPPPPKVFDPHGTLLRPEGAPYNIVGTPMDVEPQLQSAPSRRLQLGQKKPSAPSSIAQPAAPSFEPLPPAYTPYVAPSPQQYYGKPQQYGNSSAAAYAPRTDAPYAAPSYSPHQEQRHPQNYQHDAPLGHFPQAPQNQAYDRHRQNYQQASSSHSAAQEQRDYQHAQPPHQQYGAASYSAAAQHDYVDPKLPHSVTPSSQKLPYGVSYPPASKPQDITLSPVNRFTPGITPPPPVKKRTFFKDVAHLFADAPSKKTAAVLPNIEDSKKSSSSSQSLRTEYELSTAEKRQAALDAYDSTKKLSYIYSSGSSDTEVKLIEAGKPLDFYHGFLSTVKFVPLFKTSIVYANQPAQMAALQLSAEKGTKVGILNFANSTHPGGGAFYGASGQEESLIRTTTLFSSLSQVIDPTIDLAQQLTQTYPAINYNEITNSILEKLNGILISQDVSLFRIFFKGTYQNLEKPRMITILTSAAPNLNKPKPENYEEIIRQRVYSQLAGFSLKKIDSIILGAWGCGAFRNDPSYIASVYKSLLENEFKGMFKNVVFAIPNAELLKTFQLNGPTIVKEE</sequence>
<dbReference type="PANTHER" id="PTHR35596:SF1">
    <property type="entry name" value="MICROBIAL-TYPE PARG CATALYTIC DOMAIN-CONTAINING PROTEIN"/>
    <property type="match status" value="1"/>
</dbReference>
<dbReference type="NCBIfam" id="TIGR02452">
    <property type="entry name" value="TIGR02452 family protein"/>
    <property type="match status" value="1"/>
</dbReference>
<feature type="region of interest" description="Disordered" evidence="1">
    <location>
        <begin position="81"/>
        <end position="119"/>
    </location>
</feature>
<dbReference type="Pfam" id="PF10021">
    <property type="entry name" value="PARG_cat_microb"/>
    <property type="match status" value="1"/>
</dbReference>
<evidence type="ECO:0000256" key="2">
    <source>
        <dbReference type="SAM" id="SignalP"/>
    </source>
</evidence>
<evidence type="ECO:0000256" key="1">
    <source>
        <dbReference type="SAM" id="MobiDB-lite"/>
    </source>
</evidence>
<dbReference type="InterPro" id="IPR019261">
    <property type="entry name" value="PARG_cat_microbial"/>
</dbReference>
<dbReference type="SUPFAM" id="SSF52949">
    <property type="entry name" value="Macro domain-like"/>
    <property type="match status" value="1"/>
</dbReference>
<feature type="domain" description="Microbial-type PARG catalytic" evidence="3">
    <location>
        <begin position="377"/>
        <end position="458"/>
    </location>
</feature>
<feature type="chain" id="PRO_5035282241" evidence="2">
    <location>
        <begin position="24"/>
        <end position="619"/>
    </location>
</feature>
<evidence type="ECO:0000313" key="4">
    <source>
        <dbReference type="EMBL" id="MBN9412794.1"/>
    </source>
</evidence>
<feature type="compositionally biased region" description="Low complexity" evidence="1">
    <location>
        <begin position="202"/>
        <end position="212"/>
    </location>
</feature>
<feature type="signal peptide" evidence="2">
    <location>
        <begin position="1"/>
        <end position="23"/>
    </location>
</feature>
<feature type="compositionally biased region" description="Low complexity" evidence="1">
    <location>
        <begin position="104"/>
        <end position="117"/>
    </location>
</feature>